<dbReference type="PANTHER" id="PTHR48044">
    <property type="entry name" value="GLYCOSYLTRANSFERASE"/>
    <property type="match status" value="1"/>
</dbReference>
<dbReference type="Pfam" id="PF26168">
    <property type="entry name" value="Glyco_transf_N"/>
    <property type="match status" value="1"/>
</dbReference>
<proteinExistence type="inferred from homology"/>
<dbReference type="Proteomes" id="UP001161247">
    <property type="component" value="Chromosome 9"/>
</dbReference>
<sequence length="405" mass="44754">MATAGNHNHENAVTVLMVPLPAQGHLNQLLHLSRLISSYNIPVYYVSTPAHVRQAKLRIHGWNPDSISNFHFHGFPVPPYEIPPPDPNASTKLPTHQTPALLSTVHLRDPVFQLMQTLSNTTKRLVVIHDVSMSYVIQDIGFVPNGESYTFSPSSALSSYSNLWQLGGKPEGVPEQQLLQLLPKFKFRQETKEFALLQLGAKITSSGTLINSCAAIDGPFLNYRAMFKSFGSDKVWAVGPLNPVQYVRVKDDDVQQGQHYCLDWLNEQSSNSVIFVSFGSSITLSDEEIKETAIGLEKSGQKFVWVLRDADKGDLSNEEGGGDLVKEVLNVGLLVLPEFFSSDPQAEEIQVTSKDIENAVRTLMDSAEGEQMRQRAQEVSKALKASLTDNGTPSGVDSFVAHIRR</sequence>
<comment type="similarity">
    <text evidence="1">Belongs to the UDP-glycosyltransferase family.</text>
</comment>
<dbReference type="GO" id="GO:0008194">
    <property type="term" value="F:UDP-glycosyltransferase activity"/>
    <property type="evidence" value="ECO:0007669"/>
    <property type="project" value="UniProtKB-ARBA"/>
</dbReference>
<evidence type="ECO:0000256" key="1">
    <source>
        <dbReference type="ARBA" id="ARBA00009995"/>
    </source>
</evidence>
<gene>
    <name evidence="3" type="ORF">OLC1_LOCUS24646</name>
</gene>
<dbReference type="PANTHER" id="PTHR48044:SF23">
    <property type="entry name" value="ANTHOCYANIDIN 3-O-GLUCOSYLTRANSFERASE-LIKE"/>
    <property type="match status" value="1"/>
</dbReference>
<feature type="domain" description="Glycosyltransferase N-terminal" evidence="2">
    <location>
        <begin position="12"/>
        <end position="243"/>
    </location>
</feature>
<organism evidence="3 4">
    <name type="scientific">Oldenlandia corymbosa var. corymbosa</name>
    <dbReference type="NCBI Taxonomy" id="529605"/>
    <lineage>
        <taxon>Eukaryota</taxon>
        <taxon>Viridiplantae</taxon>
        <taxon>Streptophyta</taxon>
        <taxon>Embryophyta</taxon>
        <taxon>Tracheophyta</taxon>
        <taxon>Spermatophyta</taxon>
        <taxon>Magnoliopsida</taxon>
        <taxon>eudicotyledons</taxon>
        <taxon>Gunneridae</taxon>
        <taxon>Pentapetalae</taxon>
        <taxon>asterids</taxon>
        <taxon>lamiids</taxon>
        <taxon>Gentianales</taxon>
        <taxon>Rubiaceae</taxon>
        <taxon>Rubioideae</taxon>
        <taxon>Spermacoceae</taxon>
        <taxon>Hedyotis-Oldenlandia complex</taxon>
        <taxon>Oldenlandia</taxon>
    </lineage>
</organism>
<dbReference type="SUPFAM" id="SSF53756">
    <property type="entry name" value="UDP-Glycosyltransferase/glycogen phosphorylase"/>
    <property type="match status" value="1"/>
</dbReference>
<dbReference type="EMBL" id="OX459126">
    <property type="protein sequence ID" value="CAI9118871.1"/>
    <property type="molecule type" value="Genomic_DNA"/>
</dbReference>
<evidence type="ECO:0000313" key="4">
    <source>
        <dbReference type="Proteomes" id="UP001161247"/>
    </source>
</evidence>
<dbReference type="Gene3D" id="3.40.50.2000">
    <property type="entry name" value="Glycogen Phosphorylase B"/>
    <property type="match status" value="3"/>
</dbReference>
<dbReference type="AlphaFoldDB" id="A0AAV1EGP5"/>
<protein>
    <submittedName>
        <fullName evidence="3">OLC1v1020498C1</fullName>
    </submittedName>
</protein>
<name>A0AAV1EGP5_OLDCO</name>
<accession>A0AAV1EGP5</accession>
<evidence type="ECO:0000259" key="2">
    <source>
        <dbReference type="Pfam" id="PF26168"/>
    </source>
</evidence>
<dbReference type="InterPro" id="IPR058980">
    <property type="entry name" value="Glyco_transf_N"/>
</dbReference>
<reference evidence="3" key="1">
    <citation type="submission" date="2023-03" db="EMBL/GenBank/DDBJ databases">
        <authorList>
            <person name="Julca I."/>
        </authorList>
    </citation>
    <scope>NUCLEOTIDE SEQUENCE</scope>
</reference>
<evidence type="ECO:0000313" key="3">
    <source>
        <dbReference type="EMBL" id="CAI9118871.1"/>
    </source>
</evidence>
<dbReference type="GO" id="GO:1901135">
    <property type="term" value="P:carbohydrate derivative metabolic process"/>
    <property type="evidence" value="ECO:0007669"/>
    <property type="project" value="UniProtKB-ARBA"/>
</dbReference>
<keyword evidence="4" id="KW-1185">Reference proteome</keyword>